<accession>A0A9D1PY75</accession>
<dbReference type="Proteomes" id="UP000886752">
    <property type="component" value="Unassembled WGS sequence"/>
</dbReference>
<comment type="caution">
    <text evidence="2">The sequence shown here is derived from an EMBL/GenBank/DDBJ whole genome shotgun (WGS) entry which is preliminary data.</text>
</comment>
<dbReference type="SUPFAM" id="SSF47413">
    <property type="entry name" value="lambda repressor-like DNA-binding domains"/>
    <property type="match status" value="1"/>
</dbReference>
<gene>
    <name evidence="2" type="ORF">H9894_09625</name>
</gene>
<dbReference type="GO" id="GO:0003677">
    <property type="term" value="F:DNA binding"/>
    <property type="evidence" value="ECO:0007669"/>
    <property type="project" value="InterPro"/>
</dbReference>
<evidence type="ECO:0000259" key="1">
    <source>
        <dbReference type="PROSITE" id="PS50943"/>
    </source>
</evidence>
<evidence type="ECO:0000313" key="2">
    <source>
        <dbReference type="EMBL" id="HIW01426.1"/>
    </source>
</evidence>
<dbReference type="CDD" id="cd00093">
    <property type="entry name" value="HTH_XRE"/>
    <property type="match status" value="1"/>
</dbReference>
<dbReference type="EMBL" id="DXHV01000081">
    <property type="protein sequence ID" value="HIW01426.1"/>
    <property type="molecule type" value="Genomic_DNA"/>
</dbReference>
<dbReference type="InterPro" id="IPR001387">
    <property type="entry name" value="Cro/C1-type_HTH"/>
</dbReference>
<dbReference type="InterPro" id="IPR010982">
    <property type="entry name" value="Lambda_DNA-bd_dom_sf"/>
</dbReference>
<feature type="domain" description="HTH cro/C1-type" evidence="1">
    <location>
        <begin position="18"/>
        <end position="71"/>
    </location>
</feature>
<dbReference type="PROSITE" id="PS50943">
    <property type="entry name" value="HTH_CROC1"/>
    <property type="match status" value="1"/>
</dbReference>
<protein>
    <submittedName>
        <fullName evidence="2">Helix-turn-helix transcriptional regulator</fullName>
    </submittedName>
</protein>
<dbReference type="AlphaFoldDB" id="A0A9D1PY75"/>
<name>A0A9D1PY75_9BACT</name>
<sequence length="104" mass="11418">MAKNAYVLRSLQKFGRDLRSVRVRRRLPGSVVAERAGISRNTLIGIENGSGGVSLANVVAALYALGLLDRFDDLADQRNDAVGLLLDEDRLPRRAHKTKEVPHA</sequence>
<reference evidence="2" key="2">
    <citation type="submission" date="2021-04" db="EMBL/GenBank/DDBJ databases">
        <authorList>
            <person name="Gilroy R."/>
        </authorList>
    </citation>
    <scope>NUCLEOTIDE SEQUENCE</scope>
    <source>
        <strain evidence="2">ChiHecec2B26-446</strain>
    </source>
</reference>
<dbReference type="Pfam" id="PF13560">
    <property type="entry name" value="HTH_31"/>
    <property type="match status" value="1"/>
</dbReference>
<dbReference type="Gene3D" id="1.10.260.40">
    <property type="entry name" value="lambda repressor-like DNA-binding domains"/>
    <property type="match status" value="1"/>
</dbReference>
<organism evidence="2 3">
    <name type="scientific">Candidatus Desulfovibrio intestinipullorum</name>
    <dbReference type="NCBI Taxonomy" id="2838536"/>
    <lineage>
        <taxon>Bacteria</taxon>
        <taxon>Pseudomonadati</taxon>
        <taxon>Thermodesulfobacteriota</taxon>
        <taxon>Desulfovibrionia</taxon>
        <taxon>Desulfovibrionales</taxon>
        <taxon>Desulfovibrionaceae</taxon>
        <taxon>Desulfovibrio</taxon>
    </lineage>
</organism>
<evidence type="ECO:0000313" key="3">
    <source>
        <dbReference type="Proteomes" id="UP000886752"/>
    </source>
</evidence>
<proteinExistence type="predicted"/>
<reference evidence="2" key="1">
    <citation type="journal article" date="2021" name="PeerJ">
        <title>Extensive microbial diversity within the chicken gut microbiome revealed by metagenomics and culture.</title>
        <authorList>
            <person name="Gilroy R."/>
            <person name="Ravi A."/>
            <person name="Getino M."/>
            <person name="Pursley I."/>
            <person name="Horton D.L."/>
            <person name="Alikhan N.F."/>
            <person name="Baker D."/>
            <person name="Gharbi K."/>
            <person name="Hall N."/>
            <person name="Watson M."/>
            <person name="Adriaenssens E.M."/>
            <person name="Foster-Nyarko E."/>
            <person name="Jarju S."/>
            <person name="Secka A."/>
            <person name="Antonio M."/>
            <person name="Oren A."/>
            <person name="Chaudhuri R.R."/>
            <person name="La Ragione R."/>
            <person name="Hildebrand F."/>
            <person name="Pallen M.J."/>
        </authorList>
    </citation>
    <scope>NUCLEOTIDE SEQUENCE</scope>
    <source>
        <strain evidence="2">ChiHecec2B26-446</strain>
    </source>
</reference>
<dbReference type="SMART" id="SM00530">
    <property type="entry name" value="HTH_XRE"/>
    <property type="match status" value="1"/>
</dbReference>